<evidence type="ECO:0000313" key="2">
    <source>
        <dbReference type="Proteomes" id="UP000263268"/>
    </source>
</evidence>
<name>A0A3D6BX85_9FLAO</name>
<sequence>MNRKSFLNLTARAGLFFGLAPSMLANKNNETIDKELLNHLLTQKKAQGNAVGLTADPISKVRVGMIGMGNRGSVLIQMFDYLIKNNHAEIVALSDLKQEKVEKNNQYLKTIQNTTADLYYGNETEWKKLVERD</sequence>
<organism evidence="1 2">
    <name type="scientific">Xanthomarina gelatinilytica</name>
    <dbReference type="NCBI Taxonomy" id="1137281"/>
    <lineage>
        <taxon>Bacteria</taxon>
        <taxon>Pseudomonadati</taxon>
        <taxon>Bacteroidota</taxon>
        <taxon>Flavobacteriia</taxon>
        <taxon>Flavobacteriales</taxon>
        <taxon>Flavobacteriaceae</taxon>
        <taxon>Xanthomarina</taxon>
    </lineage>
</organism>
<accession>A0A3D6BX85</accession>
<reference evidence="1 2" key="1">
    <citation type="journal article" date="2018" name="Nat. Biotechnol.">
        <title>A standardized bacterial taxonomy based on genome phylogeny substantially revises the tree of life.</title>
        <authorList>
            <person name="Parks D.H."/>
            <person name="Chuvochina M."/>
            <person name="Waite D.W."/>
            <person name="Rinke C."/>
            <person name="Skarshewski A."/>
            <person name="Chaumeil P.A."/>
            <person name="Hugenholtz P."/>
        </authorList>
    </citation>
    <scope>NUCLEOTIDE SEQUENCE [LARGE SCALE GENOMIC DNA]</scope>
    <source>
        <strain evidence="1">UBA10227</strain>
    </source>
</reference>
<protein>
    <submittedName>
        <fullName evidence="1">Uncharacterized protein</fullName>
    </submittedName>
</protein>
<dbReference type="Gene3D" id="3.40.50.720">
    <property type="entry name" value="NAD(P)-binding Rossmann-like Domain"/>
    <property type="match status" value="1"/>
</dbReference>
<dbReference type="Proteomes" id="UP000263268">
    <property type="component" value="Unassembled WGS sequence"/>
</dbReference>
<feature type="non-terminal residue" evidence="1">
    <location>
        <position position="133"/>
    </location>
</feature>
<proteinExistence type="predicted"/>
<evidence type="ECO:0000313" key="1">
    <source>
        <dbReference type="EMBL" id="HCY83307.1"/>
    </source>
</evidence>
<comment type="caution">
    <text evidence="1">The sequence shown here is derived from an EMBL/GenBank/DDBJ whole genome shotgun (WGS) entry which is preliminary data.</text>
</comment>
<dbReference type="AlphaFoldDB" id="A0A3D6BX85"/>
<dbReference type="EMBL" id="DPRK01000286">
    <property type="protein sequence ID" value="HCY83307.1"/>
    <property type="molecule type" value="Genomic_DNA"/>
</dbReference>
<gene>
    <name evidence="1" type="ORF">DHV22_17760</name>
</gene>